<dbReference type="GO" id="GO:0000145">
    <property type="term" value="C:exocyst"/>
    <property type="evidence" value="ECO:0007669"/>
    <property type="project" value="TreeGrafter"/>
</dbReference>
<dbReference type="GO" id="GO:0006887">
    <property type="term" value="P:exocytosis"/>
    <property type="evidence" value="ECO:0007669"/>
    <property type="project" value="UniProtKB-KW"/>
</dbReference>
<evidence type="ECO:0000256" key="4">
    <source>
        <dbReference type="ARBA" id="ARBA00022483"/>
    </source>
</evidence>
<evidence type="ECO:0000259" key="8">
    <source>
        <dbReference type="Pfam" id="PF07393"/>
    </source>
</evidence>
<dbReference type="InterPro" id="IPR048625">
    <property type="entry name" value="Sec10_N"/>
</dbReference>
<keyword evidence="5 7" id="KW-0175">Coiled coil</keyword>
<evidence type="ECO:0000256" key="7">
    <source>
        <dbReference type="SAM" id="Coils"/>
    </source>
</evidence>
<organism evidence="10 11">
    <name type="scientific">Phasianus colchicus</name>
    <name type="common">Common pheasant</name>
    <dbReference type="NCBI Taxonomy" id="9054"/>
    <lineage>
        <taxon>Eukaryota</taxon>
        <taxon>Metazoa</taxon>
        <taxon>Chordata</taxon>
        <taxon>Craniata</taxon>
        <taxon>Vertebrata</taxon>
        <taxon>Euteleostomi</taxon>
        <taxon>Archelosauria</taxon>
        <taxon>Archosauria</taxon>
        <taxon>Dinosauria</taxon>
        <taxon>Saurischia</taxon>
        <taxon>Theropoda</taxon>
        <taxon>Coelurosauria</taxon>
        <taxon>Aves</taxon>
        <taxon>Neognathae</taxon>
        <taxon>Galloanserae</taxon>
        <taxon>Galliformes</taxon>
        <taxon>Phasianidae</taxon>
        <taxon>Phasianinae</taxon>
        <taxon>Phasianus</taxon>
    </lineage>
</organism>
<dbReference type="AlphaFoldDB" id="A0A669QSK0"/>
<keyword evidence="11" id="KW-1185">Reference proteome</keyword>
<name>A0A669QSK0_PHACC</name>
<dbReference type="PANTHER" id="PTHR12100">
    <property type="entry name" value="SEC10"/>
    <property type="match status" value="1"/>
</dbReference>
<keyword evidence="4" id="KW-0268">Exocytosis</keyword>
<protein>
    <recommendedName>
        <fullName evidence="2">Exocyst complex component 5</fullName>
    </recommendedName>
    <alternativeName>
        <fullName evidence="6">Exocyst complex component Sec10</fullName>
    </alternativeName>
</protein>
<dbReference type="Pfam" id="PF07393">
    <property type="entry name" value="Sec10_HB"/>
    <property type="match status" value="1"/>
</dbReference>
<dbReference type="PANTHER" id="PTHR12100:SF0">
    <property type="entry name" value="EXOCYST COMPLEX COMPONENT 5"/>
    <property type="match status" value="1"/>
</dbReference>
<comment type="similarity">
    <text evidence="1">Belongs to the SEC10 family.</text>
</comment>
<dbReference type="InterPro" id="IPR009976">
    <property type="entry name" value="Sec10-like"/>
</dbReference>
<dbReference type="GO" id="GO:0006893">
    <property type="term" value="P:Golgi to plasma membrane transport"/>
    <property type="evidence" value="ECO:0007669"/>
    <property type="project" value="TreeGrafter"/>
</dbReference>
<dbReference type="InterPro" id="IPR048627">
    <property type="entry name" value="Sec10_HB"/>
</dbReference>
<dbReference type="Ensembl" id="ENSPCLT00000029388.1">
    <property type="protein sequence ID" value="ENSPCLP00000021258.1"/>
    <property type="gene ID" value="ENSPCLG00000018611.1"/>
</dbReference>
<reference evidence="10" key="1">
    <citation type="submission" date="2025-08" db="UniProtKB">
        <authorList>
            <consortium name="Ensembl"/>
        </authorList>
    </citation>
    <scope>IDENTIFICATION</scope>
</reference>
<keyword evidence="3" id="KW-0813">Transport</keyword>
<dbReference type="Pfam" id="PF20667">
    <property type="entry name" value="Sec10_N"/>
    <property type="match status" value="1"/>
</dbReference>
<proteinExistence type="inferred from homology"/>
<evidence type="ECO:0000256" key="6">
    <source>
        <dbReference type="ARBA" id="ARBA00031471"/>
    </source>
</evidence>
<evidence type="ECO:0000256" key="2">
    <source>
        <dbReference type="ARBA" id="ARBA00017524"/>
    </source>
</evidence>
<sequence>MATAAELFEEPFVADEYIERLAWRTPGGGSRGGEAFDPKRLLEEFVNHIQELQVMDERIQRKVEKLEQQCQKEAKEFAKKVQELQKSNQVAFQHFQELDEHISYVATKVCHLGDQLEGVNTPRQRAVEAQKLMKYFNEFLDGELKSDVFTNSEKIKEAADIIQKLHLIAQELPFDRFSEVKSKIASKYHDLECQLIQEFTSAQRRGEISRMREVAAVLLHFKGYSHCVDVYIKQCQEGAFLRNDVFEDAAILCQRVNKQVGEVFSNPETVLAKLIQNIFEVKLQSYVKDQLEEHRKSDAEQYLKNLYDLYTSIQDLKERIRQRTNLPLGPSIDTHGETFLSQEVVVNLLQETKQAFERCHRLSDPSDLPKNAFRIFSMLVEFLCTEHIDYALETGLAGIPSSDSKNANLYFLDVVHQANTIFHLFDKQFNDHLMPLISSSPKLSECLQKKKDIIEQMEVKLDMGIDRTLNCMIGQMKHILAAEQKKTDFKPEDENNVLIQYTNACVKVCSYVRKQVEKIRKSMDGKNVDTVLMELGVRFHRLIYEHLQQYSYSCMGGMLAICDVAEYRKCAKDFKIALVLQLFDTLHALCNLLVVAPDNLKQVCSGEQLANLDKNILHSFVQLRVDYRSARLARHFS</sequence>
<evidence type="ECO:0000313" key="10">
    <source>
        <dbReference type="Ensembl" id="ENSPCLP00000021258.1"/>
    </source>
</evidence>
<evidence type="ECO:0000256" key="3">
    <source>
        <dbReference type="ARBA" id="ARBA00022448"/>
    </source>
</evidence>
<feature type="domain" description="Exocyst complex component Sec10-like alpha-helical bundle" evidence="8">
    <location>
        <begin position="318"/>
        <end position="636"/>
    </location>
</feature>
<reference evidence="10" key="2">
    <citation type="submission" date="2025-09" db="UniProtKB">
        <authorList>
            <consortium name="Ensembl"/>
        </authorList>
    </citation>
    <scope>IDENTIFICATION</scope>
</reference>
<evidence type="ECO:0000256" key="1">
    <source>
        <dbReference type="ARBA" id="ARBA00006572"/>
    </source>
</evidence>
<gene>
    <name evidence="10" type="primary">EXOC5</name>
</gene>
<dbReference type="Proteomes" id="UP000472261">
    <property type="component" value="Unplaced"/>
</dbReference>
<evidence type="ECO:0000259" key="9">
    <source>
        <dbReference type="Pfam" id="PF20667"/>
    </source>
</evidence>
<accession>A0A669QSK0</accession>
<evidence type="ECO:0000313" key="11">
    <source>
        <dbReference type="Proteomes" id="UP000472261"/>
    </source>
</evidence>
<feature type="coiled-coil region" evidence="7">
    <location>
        <begin position="49"/>
        <end position="87"/>
    </location>
</feature>
<feature type="domain" description="Exocyst complex component Sec10 N-terminal" evidence="9">
    <location>
        <begin position="38"/>
        <end position="146"/>
    </location>
</feature>
<evidence type="ECO:0000256" key="5">
    <source>
        <dbReference type="ARBA" id="ARBA00023054"/>
    </source>
</evidence>